<dbReference type="EMBL" id="OV696687">
    <property type="protein sequence ID" value="CAH1254640.1"/>
    <property type="molecule type" value="Genomic_DNA"/>
</dbReference>
<proteinExistence type="predicted"/>
<dbReference type="Proteomes" id="UP000838412">
    <property type="component" value="Chromosome 2"/>
</dbReference>
<organism evidence="2 3">
    <name type="scientific">Branchiostoma lanceolatum</name>
    <name type="common">Common lancelet</name>
    <name type="synonym">Amphioxus lanceolatum</name>
    <dbReference type="NCBI Taxonomy" id="7740"/>
    <lineage>
        <taxon>Eukaryota</taxon>
        <taxon>Metazoa</taxon>
        <taxon>Chordata</taxon>
        <taxon>Cephalochordata</taxon>
        <taxon>Leptocardii</taxon>
        <taxon>Amphioxiformes</taxon>
        <taxon>Branchiostomatidae</taxon>
        <taxon>Branchiostoma</taxon>
    </lineage>
</organism>
<sequence>MCGLIGLEQLVGASGVECHTWHMEPGRLPYHTYKPCLGSNHPTLNPNPPELPHKGSCPPPTYPKLIISPLPQKPPG</sequence>
<evidence type="ECO:0000313" key="3">
    <source>
        <dbReference type="Proteomes" id="UP000838412"/>
    </source>
</evidence>
<dbReference type="AlphaFoldDB" id="A0A8J9ZHA3"/>
<name>A0A8J9ZHA3_BRALA</name>
<keyword evidence="3" id="KW-1185">Reference proteome</keyword>
<evidence type="ECO:0000256" key="1">
    <source>
        <dbReference type="SAM" id="MobiDB-lite"/>
    </source>
</evidence>
<protein>
    <submittedName>
        <fullName evidence="2">Hypp1385 protein</fullName>
    </submittedName>
</protein>
<evidence type="ECO:0000313" key="2">
    <source>
        <dbReference type="EMBL" id="CAH1254640.1"/>
    </source>
</evidence>
<gene>
    <name evidence="2" type="primary">Hypp1385</name>
    <name evidence="2" type="ORF">BLAG_LOCUS13978</name>
</gene>
<accession>A0A8J9ZHA3</accession>
<reference evidence="2" key="1">
    <citation type="submission" date="2022-01" db="EMBL/GenBank/DDBJ databases">
        <authorList>
            <person name="Braso-Vives M."/>
        </authorList>
    </citation>
    <scope>NUCLEOTIDE SEQUENCE</scope>
</reference>
<feature type="region of interest" description="Disordered" evidence="1">
    <location>
        <begin position="41"/>
        <end position="76"/>
    </location>
</feature>